<organism evidence="20 21">
    <name type="scientific">Meganyctiphanes norvegica</name>
    <name type="common">Northern krill</name>
    <name type="synonym">Thysanopoda norvegica</name>
    <dbReference type="NCBI Taxonomy" id="48144"/>
    <lineage>
        <taxon>Eukaryota</taxon>
        <taxon>Metazoa</taxon>
        <taxon>Ecdysozoa</taxon>
        <taxon>Arthropoda</taxon>
        <taxon>Crustacea</taxon>
        <taxon>Multicrustacea</taxon>
        <taxon>Malacostraca</taxon>
        <taxon>Eumalacostraca</taxon>
        <taxon>Eucarida</taxon>
        <taxon>Euphausiacea</taxon>
        <taxon>Euphausiidae</taxon>
        <taxon>Meganyctiphanes</taxon>
    </lineage>
</organism>
<evidence type="ECO:0000256" key="12">
    <source>
        <dbReference type="ARBA" id="ARBA00022989"/>
    </source>
</evidence>
<reference evidence="20 21" key="1">
    <citation type="submission" date="2024-05" db="EMBL/GenBank/DDBJ databases">
        <authorList>
            <person name="Wallberg A."/>
        </authorList>
    </citation>
    <scope>NUCLEOTIDE SEQUENCE [LARGE SCALE GENOMIC DNA]</scope>
</reference>
<keyword evidence="9" id="KW-0677">Repeat</keyword>
<accession>A0AAV2PP11</accession>
<evidence type="ECO:0000256" key="7">
    <source>
        <dbReference type="ARBA" id="ARBA00022679"/>
    </source>
</evidence>
<dbReference type="Pfam" id="PF14559">
    <property type="entry name" value="TPR_19"/>
    <property type="match status" value="1"/>
</dbReference>
<dbReference type="PANTHER" id="PTHR44809:SF1">
    <property type="entry name" value="PROTEIN O-MANNOSYL-TRANSFERASE TMTC1"/>
    <property type="match status" value="1"/>
</dbReference>
<keyword evidence="13 18" id="KW-0472">Membrane</keyword>
<dbReference type="InterPro" id="IPR013618">
    <property type="entry name" value="TMTC_DUF1736"/>
</dbReference>
<evidence type="ECO:0000256" key="14">
    <source>
        <dbReference type="ARBA" id="ARBA00045085"/>
    </source>
</evidence>
<proteinExistence type="inferred from homology"/>
<evidence type="ECO:0000256" key="8">
    <source>
        <dbReference type="ARBA" id="ARBA00022692"/>
    </source>
</evidence>
<dbReference type="PROSITE" id="PS50005">
    <property type="entry name" value="TPR"/>
    <property type="match status" value="4"/>
</dbReference>
<evidence type="ECO:0000256" key="18">
    <source>
        <dbReference type="SAM" id="Phobius"/>
    </source>
</evidence>
<feature type="transmembrane region" description="Helical" evidence="18">
    <location>
        <begin position="319"/>
        <end position="337"/>
    </location>
</feature>
<evidence type="ECO:0000256" key="15">
    <source>
        <dbReference type="ARBA" id="ARBA00045102"/>
    </source>
</evidence>
<feature type="transmembrane region" description="Helical" evidence="18">
    <location>
        <begin position="401"/>
        <end position="419"/>
    </location>
</feature>
<feature type="repeat" description="TPR" evidence="16">
    <location>
        <begin position="654"/>
        <end position="687"/>
    </location>
</feature>
<evidence type="ECO:0000256" key="13">
    <source>
        <dbReference type="ARBA" id="ARBA00023136"/>
    </source>
</evidence>
<dbReference type="InterPro" id="IPR011990">
    <property type="entry name" value="TPR-like_helical_dom_sf"/>
</dbReference>
<feature type="transmembrane region" description="Helical" evidence="18">
    <location>
        <begin position="431"/>
        <end position="452"/>
    </location>
</feature>
<dbReference type="Gene3D" id="1.25.40.10">
    <property type="entry name" value="Tetratricopeptide repeat domain"/>
    <property type="match status" value="4"/>
</dbReference>
<feature type="transmembrane region" description="Helical" evidence="18">
    <location>
        <begin position="358"/>
        <end position="381"/>
    </location>
</feature>
<feature type="region of interest" description="Disordered" evidence="17">
    <location>
        <begin position="1"/>
        <end position="60"/>
    </location>
</feature>
<evidence type="ECO:0000256" key="9">
    <source>
        <dbReference type="ARBA" id="ARBA00022737"/>
    </source>
</evidence>
<evidence type="ECO:0000256" key="6">
    <source>
        <dbReference type="ARBA" id="ARBA00012839"/>
    </source>
</evidence>
<feature type="compositionally biased region" description="Polar residues" evidence="17">
    <location>
        <begin position="1"/>
        <end position="10"/>
    </location>
</feature>
<feature type="domain" description="DUF1736" evidence="19">
    <location>
        <begin position="339"/>
        <end position="411"/>
    </location>
</feature>
<dbReference type="Proteomes" id="UP001497623">
    <property type="component" value="Unassembled WGS sequence"/>
</dbReference>
<comment type="catalytic activity">
    <reaction evidence="14">
        <text>a di-trans,poly-cis-dolichyl beta-D-mannosyl phosphate + L-threonyl-[protein] = 3-O-(alpha-D-mannosyl)-L-threonyl-[protein] + a di-trans,poly-cis-dolichyl phosphate + H(+)</text>
        <dbReference type="Rhea" id="RHEA:53396"/>
        <dbReference type="Rhea" id="RHEA-COMP:11060"/>
        <dbReference type="Rhea" id="RHEA-COMP:13547"/>
        <dbReference type="Rhea" id="RHEA-COMP:19498"/>
        <dbReference type="Rhea" id="RHEA-COMP:19501"/>
        <dbReference type="ChEBI" id="CHEBI:15378"/>
        <dbReference type="ChEBI" id="CHEBI:30013"/>
        <dbReference type="ChEBI" id="CHEBI:57683"/>
        <dbReference type="ChEBI" id="CHEBI:58211"/>
        <dbReference type="ChEBI" id="CHEBI:137323"/>
        <dbReference type="EC" id="2.4.1.109"/>
    </reaction>
</comment>
<comment type="subcellular location">
    <subcellularLocation>
        <location evidence="3">Endoplasmic reticulum</location>
    </subcellularLocation>
    <subcellularLocation>
        <location evidence="2">Membrane</location>
        <topology evidence="2">Multi-pass membrane protein</topology>
    </subcellularLocation>
</comment>
<evidence type="ECO:0000256" key="11">
    <source>
        <dbReference type="ARBA" id="ARBA00022824"/>
    </source>
</evidence>
<comment type="catalytic activity">
    <reaction evidence="15">
        <text>a di-trans,poly-cis-dolichyl beta-D-mannosyl phosphate + L-seryl-[protein] = 3-O-(alpha-D-mannosyl)-L-seryl-[protein] + a di-trans,poly-cis-dolichyl phosphate + H(+)</text>
        <dbReference type="Rhea" id="RHEA:17377"/>
        <dbReference type="Rhea" id="RHEA-COMP:9863"/>
        <dbReference type="Rhea" id="RHEA-COMP:13546"/>
        <dbReference type="Rhea" id="RHEA-COMP:19498"/>
        <dbReference type="Rhea" id="RHEA-COMP:19501"/>
        <dbReference type="ChEBI" id="CHEBI:15378"/>
        <dbReference type="ChEBI" id="CHEBI:29999"/>
        <dbReference type="ChEBI" id="CHEBI:57683"/>
        <dbReference type="ChEBI" id="CHEBI:58211"/>
        <dbReference type="ChEBI" id="CHEBI:137321"/>
        <dbReference type="EC" id="2.4.1.109"/>
    </reaction>
</comment>
<dbReference type="EMBL" id="CAXKWB010000901">
    <property type="protein sequence ID" value="CAL4062760.1"/>
    <property type="molecule type" value="Genomic_DNA"/>
</dbReference>
<dbReference type="SMART" id="SM00028">
    <property type="entry name" value="TPR"/>
    <property type="match status" value="7"/>
</dbReference>
<dbReference type="InterPro" id="IPR019734">
    <property type="entry name" value="TPR_rpt"/>
</dbReference>
<feature type="transmembrane region" description="Helical" evidence="18">
    <location>
        <begin position="205"/>
        <end position="224"/>
    </location>
</feature>
<comment type="similarity">
    <text evidence="5">Belongs to the TMTC family.</text>
</comment>
<gene>
    <name evidence="20" type="ORF">MNOR_LOCUS2817</name>
</gene>
<evidence type="ECO:0000256" key="17">
    <source>
        <dbReference type="SAM" id="MobiDB-lite"/>
    </source>
</evidence>
<keyword evidence="7" id="KW-0808">Transferase</keyword>
<comment type="function">
    <text evidence="1">Transfers mannosyl residues to the hydroxyl group of serine or threonine residues.</text>
</comment>
<sequence>MKNEMWQQILRSSPHKRRRSPTSSSSNSSTRRSSPTSSWSTSSAFSTEPRRRHSSNIEQKDQDASTSTTWLYLTVWLASVSLYCNALGGDFVHDDISVIKTNPDVLGKTALYQLFLNDYWGKPLIDPTSHKSYRPFTILTFRMNHIVCGLQPVGYHVVNVGLHSAVCLLLTRLLLHLLHLPPATALLPALIFAAHPIHTEAVTGLVGRADLLAAITLLASLLTYHSAMENMRKKCYIKSEEDVSDETLSVMNSSSRSSHVSGLQTVVVLVAVGTLCKETALTGIAVCAAWDIICHRKHIRRLLNYQVYSKPLFNLLSRLIYLAIASIFLLSIRLLLLRGSPPVFSDQDNPAAAQSDPYCRFLTWLYLPVFNMWLMLCPWVLSHDWQLGSLPLVTSVYDPRNIASLAFYVTLIAITITGITNEKSKGHMTLLGISLLVLPFFPASNLFFTVGFVLAERILYIPSMGYCLLLGVGIGRLGRWRAPLVLLLLGLFSCRTLLRNTDWCSRETLFRAGLSSLPENAKMHYNFANLQKDQGNIELAVHHYQEAIRLWPGHSSAHNNLGTLMNDTNLAEHHFTQALSIHPQHVHAHFNLANLKKEQGRRQETQDLLERCLRIDPLHRDAVQVLAGLYMEQGRGREAEDLHLTLLAARSDDPISHHNYADFLQKNGRSDAALRHYEAALSLDPSLTATLLNTAALLRTSNRTSQAEYLYKRSLSQAWDADVCESLGKLYLTESRLGEAEEAFVTLLNHQPHRVSARLYLGRVKLQQHSYVESEALLRQVLLEEPNHHEGAYQLSILYGYTNRSDLSLELAQQATQNCSQPARLCAKLHAHYGDLLNDRQHTEAAHQQYLLAVSLEPGLTHAHVNLGALQHSQGLYSSAWQHYLTALQQEPSNSLLLENMDMLRRAQQSLHSIHSTPYHNCCTNS</sequence>
<evidence type="ECO:0000256" key="3">
    <source>
        <dbReference type="ARBA" id="ARBA00004240"/>
    </source>
</evidence>
<keyword evidence="11" id="KW-0256">Endoplasmic reticulum</keyword>
<dbReference type="Pfam" id="PF08409">
    <property type="entry name" value="TMTC_DUF1736"/>
    <property type="match status" value="1"/>
</dbReference>
<evidence type="ECO:0000256" key="4">
    <source>
        <dbReference type="ARBA" id="ARBA00004922"/>
    </source>
</evidence>
<evidence type="ECO:0000256" key="16">
    <source>
        <dbReference type="PROSITE-ProRule" id="PRU00339"/>
    </source>
</evidence>
<evidence type="ECO:0000256" key="10">
    <source>
        <dbReference type="ARBA" id="ARBA00022803"/>
    </source>
</evidence>
<feature type="repeat" description="TPR" evidence="16">
    <location>
        <begin position="521"/>
        <end position="554"/>
    </location>
</feature>
<dbReference type="GO" id="GO:0004169">
    <property type="term" value="F:dolichyl-phosphate-mannose-protein mannosyltransferase activity"/>
    <property type="evidence" value="ECO:0007669"/>
    <property type="project" value="UniProtKB-EC"/>
</dbReference>
<evidence type="ECO:0000259" key="19">
    <source>
        <dbReference type="Pfam" id="PF08409"/>
    </source>
</evidence>
<keyword evidence="8 18" id="KW-0812">Transmembrane</keyword>
<evidence type="ECO:0000256" key="1">
    <source>
        <dbReference type="ARBA" id="ARBA00003582"/>
    </source>
</evidence>
<name>A0AAV2PP11_MEGNR</name>
<comment type="pathway">
    <text evidence="4">Protein modification; protein glycosylation.</text>
</comment>
<evidence type="ECO:0000313" key="20">
    <source>
        <dbReference type="EMBL" id="CAL4062760.1"/>
    </source>
</evidence>
<dbReference type="Pfam" id="PF13432">
    <property type="entry name" value="TPR_16"/>
    <property type="match status" value="2"/>
</dbReference>
<evidence type="ECO:0000256" key="5">
    <source>
        <dbReference type="ARBA" id="ARBA00007882"/>
    </source>
</evidence>
<feature type="compositionally biased region" description="Low complexity" evidence="17">
    <location>
        <begin position="21"/>
        <end position="47"/>
    </location>
</feature>
<dbReference type="GO" id="GO:0005783">
    <property type="term" value="C:endoplasmic reticulum"/>
    <property type="evidence" value="ECO:0007669"/>
    <property type="project" value="UniProtKB-SubCell"/>
</dbReference>
<feature type="repeat" description="TPR" evidence="16">
    <location>
        <begin position="721"/>
        <end position="754"/>
    </location>
</feature>
<dbReference type="Pfam" id="PF13181">
    <property type="entry name" value="TPR_8"/>
    <property type="match status" value="1"/>
</dbReference>
<dbReference type="AlphaFoldDB" id="A0AAV2PP11"/>
<comment type="caution">
    <text evidence="20">The sequence shown here is derived from an EMBL/GenBank/DDBJ whole genome shotgun (WGS) entry which is preliminary data.</text>
</comment>
<protein>
    <recommendedName>
        <fullName evidence="6">dolichyl-phosphate-mannose--protein mannosyltransferase</fullName>
        <ecNumber evidence="6">2.4.1.109</ecNumber>
    </recommendedName>
</protein>
<evidence type="ECO:0000313" key="21">
    <source>
        <dbReference type="Proteomes" id="UP001497623"/>
    </source>
</evidence>
<keyword evidence="10 16" id="KW-0802">TPR repeat</keyword>
<feature type="transmembrane region" description="Helical" evidence="18">
    <location>
        <begin position="173"/>
        <end position="193"/>
    </location>
</feature>
<feature type="transmembrane region" description="Helical" evidence="18">
    <location>
        <begin position="458"/>
        <end position="475"/>
    </location>
</feature>
<dbReference type="GO" id="GO:0016020">
    <property type="term" value="C:membrane"/>
    <property type="evidence" value="ECO:0007669"/>
    <property type="project" value="UniProtKB-SubCell"/>
</dbReference>
<keyword evidence="21" id="KW-1185">Reference proteome</keyword>
<dbReference type="SUPFAM" id="SSF48452">
    <property type="entry name" value="TPR-like"/>
    <property type="match status" value="2"/>
</dbReference>
<feature type="repeat" description="TPR" evidence="16">
    <location>
        <begin position="861"/>
        <end position="894"/>
    </location>
</feature>
<dbReference type="PANTHER" id="PTHR44809">
    <property type="match status" value="1"/>
</dbReference>
<dbReference type="EC" id="2.4.1.109" evidence="6"/>
<dbReference type="InterPro" id="IPR052943">
    <property type="entry name" value="TMTC_O-mannosyl-trnsfr"/>
</dbReference>
<evidence type="ECO:0000256" key="2">
    <source>
        <dbReference type="ARBA" id="ARBA00004141"/>
    </source>
</evidence>
<keyword evidence="12 18" id="KW-1133">Transmembrane helix</keyword>